<reference evidence="1 2" key="1">
    <citation type="journal article" date="2016" name="DNA Res.">
        <title>Genome sequence of Aspergillus luchuensis NBRC 4314.</title>
        <authorList>
            <person name="Yamada O."/>
            <person name="Machida M."/>
            <person name="Hosoyama A."/>
            <person name="Goto M."/>
            <person name="Takahashi T."/>
            <person name="Futagami T."/>
            <person name="Yamagata Y."/>
            <person name="Takeuchi M."/>
            <person name="Kobayashi T."/>
            <person name="Koike H."/>
            <person name="Abe K."/>
            <person name="Asai K."/>
            <person name="Arita M."/>
            <person name="Fujita N."/>
            <person name="Fukuda K."/>
            <person name="Higa K."/>
            <person name="Horikawa H."/>
            <person name="Ishikawa T."/>
            <person name="Jinno K."/>
            <person name="Kato Y."/>
            <person name="Kirimura K."/>
            <person name="Mizutani O."/>
            <person name="Nakasone K."/>
            <person name="Sano M."/>
            <person name="Shiraishi Y."/>
            <person name="Tsukahara M."/>
            <person name="Gomi K."/>
        </authorList>
    </citation>
    <scope>NUCLEOTIDE SEQUENCE [LARGE SCALE GENOMIC DNA]</scope>
    <source>
        <strain evidence="1 2">RIB 2604</strain>
    </source>
</reference>
<organism evidence="1 2">
    <name type="scientific">Aspergillus kawachii</name>
    <name type="common">White koji mold</name>
    <name type="synonym">Aspergillus awamori var. kawachi</name>
    <dbReference type="NCBI Taxonomy" id="1069201"/>
    <lineage>
        <taxon>Eukaryota</taxon>
        <taxon>Fungi</taxon>
        <taxon>Dikarya</taxon>
        <taxon>Ascomycota</taxon>
        <taxon>Pezizomycotina</taxon>
        <taxon>Eurotiomycetes</taxon>
        <taxon>Eurotiomycetidae</taxon>
        <taxon>Eurotiales</taxon>
        <taxon>Aspergillaceae</taxon>
        <taxon>Aspergillus</taxon>
        <taxon>Aspergillus subgen. Circumdati</taxon>
    </lineage>
</organism>
<dbReference type="Proteomes" id="UP000075230">
    <property type="component" value="Unassembled WGS sequence"/>
</dbReference>
<protein>
    <submittedName>
        <fullName evidence="1">Uncharacterized protein</fullName>
    </submittedName>
</protein>
<comment type="caution">
    <text evidence="1">The sequence shown here is derived from an EMBL/GenBank/DDBJ whole genome shotgun (WGS) entry which is preliminary data.</text>
</comment>
<sequence length="77" mass="8648">MSFNKSLGDGVLRMMKLPVVTIGLYWQHLTDRTDSAKHPLQARIPMILIDDYAPPAFQSGHPPTAQILHIVKSKKLL</sequence>
<reference evidence="2" key="2">
    <citation type="submission" date="2016-02" db="EMBL/GenBank/DDBJ databases">
        <title>Genome sequencing of Aspergillus luchuensis NBRC 4314.</title>
        <authorList>
            <person name="Yamada O."/>
        </authorList>
    </citation>
    <scope>NUCLEOTIDE SEQUENCE [LARGE SCALE GENOMIC DNA]</scope>
    <source>
        <strain evidence="2">RIB 2604</strain>
    </source>
</reference>
<dbReference type="AlphaFoldDB" id="A0A146FLY0"/>
<evidence type="ECO:0000313" key="2">
    <source>
        <dbReference type="Proteomes" id="UP000075230"/>
    </source>
</evidence>
<proteinExistence type="predicted"/>
<gene>
    <name evidence="1" type="ORF">RIB2604_02105180</name>
</gene>
<accession>A0A146FLY0</accession>
<name>A0A146FLY0_ASPKA</name>
<dbReference type="EMBL" id="BCWF01000021">
    <property type="protein sequence ID" value="GAT26835.1"/>
    <property type="molecule type" value="Genomic_DNA"/>
</dbReference>
<evidence type="ECO:0000313" key="1">
    <source>
        <dbReference type="EMBL" id="GAT26835.1"/>
    </source>
</evidence>